<evidence type="ECO:0000313" key="3">
    <source>
        <dbReference type="Proteomes" id="UP000601099"/>
    </source>
</evidence>
<evidence type="ECO:0000313" key="2">
    <source>
        <dbReference type="EMBL" id="MBG8554068.1"/>
    </source>
</evidence>
<dbReference type="Proteomes" id="UP000601099">
    <property type="component" value="Unassembled WGS sequence"/>
</dbReference>
<protein>
    <submittedName>
        <fullName evidence="2">Uncharacterized protein</fullName>
    </submittedName>
</protein>
<gene>
    <name evidence="2" type="ORF">I5L79_10960</name>
</gene>
<keyword evidence="1" id="KW-0732">Signal</keyword>
<evidence type="ECO:0000256" key="1">
    <source>
        <dbReference type="SAM" id="SignalP"/>
    </source>
</evidence>
<dbReference type="RefSeq" id="WP_196955088.1">
    <property type="nucleotide sequence ID" value="NZ_JADWYK010000005.1"/>
</dbReference>
<feature type="chain" id="PRO_5045322351" evidence="1">
    <location>
        <begin position="22"/>
        <end position="159"/>
    </location>
</feature>
<reference evidence="2 3" key="1">
    <citation type="submission" date="2020-11" db="EMBL/GenBank/DDBJ databases">
        <title>Hymenobacter sp.</title>
        <authorList>
            <person name="Kim M.K."/>
        </authorList>
    </citation>
    <scope>NUCLEOTIDE SEQUENCE [LARGE SCALE GENOMIC DNA]</scope>
    <source>
        <strain evidence="2 3">BT594</strain>
    </source>
</reference>
<keyword evidence="3" id="KW-1185">Reference proteome</keyword>
<name>A0ABS0L3B9_9BACT</name>
<feature type="signal peptide" evidence="1">
    <location>
        <begin position="1"/>
        <end position="21"/>
    </location>
</feature>
<proteinExistence type="predicted"/>
<sequence length="159" mass="17930">MPNRIVYLLFSLLLLASPAVAQSTLSKPAAVPLLDQENGFRAYHFGEPYARYPKLRVFFDDGPTTTYIDPQEDLHYAGVPLTEVLYTFTPDGLDRISFTTRGQRHSDQLRQQLIARYGPGQPGTSYVNSYEWRGQHVVLSFSAATKENPDAQVLLLRLP</sequence>
<dbReference type="EMBL" id="JADWYK010000005">
    <property type="protein sequence ID" value="MBG8554068.1"/>
    <property type="molecule type" value="Genomic_DNA"/>
</dbReference>
<accession>A0ABS0L3B9</accession>
<organism evidence="2 3">
    <name type="scientific">Hymenobacter guriensis</name>
    <dbReference type="NCBI Taxonomy" id="2793065"/>
    <lineage>
        <taxon>Bacteria</taxon>
        <taxon>Pseudomonadati</taxon>
        <taxon>Bacteroidota</taxon>
        <taxon>Cytophagia</taxon>
        <taxon>Cytophagales</taxon>
        <taxon>Hymenobacteraceae</taxon>
        <taxon>Hymenobacter</taxon>
    </lineage>
</organism>
<comment type="caution">
    <text evidence="2">The sequence shown here is derived from an EMBL/GenBank/DDBJ whole genome shotgun (WGS) entry which is preliminary data.</text>
</comment>